<accession>A0A853CW19</accession>
<comment type="caution">
    <text evidence="2">The sequence shown here is derived from an EMBL/GenBank/DDBJ whole genome shotgun (WGS) entry which is preliminary data.</text>
</comment>
<sequence length="260" mass="28697">MPSNTAGPSITVVIPALDDAGMLARCLADLAAQLRPADEIIVVDNGSSDDTAAVARAGGARVLEQQVRGIFPAAATGYDAATGDIIARLDADSRPPVDWLLHIDAEFVDDPAIGVLTGPGVFYDGNTFVAGLGQLLYIGGYFWSMEIWLGHPPIFGSNFAMRREVWHEVRGRVHRDLREVHDDLDLAIHLDPGVVVRYDERLLVGISSRPFSTWRGFGRRIRWAFGTLRMHLPEETPWRRRAARRRWEAEHTEEAPGAIA</sequence>
<name>A0A853CW19_9MICO</name>
<dbReference type="SUPFAM" id="SSF53448">
    <property type="entry name" value="Nucleotide-diphospho-sugar transferases"/>
    <property type="match status" value="1"/>
</dbReference>
<proteinExistence type="predicted"/>
<reference evidence="2 3" key="1">
    <citation type="submission" date="2020-07" db="EMBL/GenBank/DDBJ databases">
        <title>Sequencing the genomes of 1000 actinobacteria strains.</title>
        <authorList>
            <person name="Klenk H.-P."/>
        </authorList>
    </citation>
    <scope>NUCLEOTIDE SEQUENCE [LARGE SCALE GENOMIC DNA]</scope>
    <source>
        <strain evidence="2 3">DSM 15165</strain>
    </source>
</reference>
<feature type="domain" description="Glycosyltransferase 2-like" evidence="1">
    <location>
        <begin position="11"/>
        <end position="166"/>
    </location>
</feature>
<dbReference type="Pfam" id="PF00535">
    <property type="entry name" value="Glycos_transf_2"/>
    <property type="match status" value="1"/>
</dbReference>
<dbReference type="RefSeq" id="WP_343063569.1">
    <property type="nucleotide sequence ID" value="NZ_BAABEH010000001.1"/>
</dbReference>
<dbReference type="InterPro" id="IPR029044">
    <property type="entry name" value="Nucleotide-diphossugar_trans"/>
</dbReference>
<dbReference type="Gene3D" id="3.90.550.10">
    <property type="entry name" value="Spore Coat Polysaccharide Biosynthesis Protein SpsA, Chain A"/>
    <property type="match status" value="1"/>
</dbReference>
<gene>
    <name evidence="2" type="ORF">HNR13_002925</name>
</gene>
<dbReference type="PANTHER" id="PTHR43685:SF2">
    <property type="entry name" value="GLYCOSYLTRANSFERASE 2-LIKE DOMAIN-CONTAINING PROTEIN"/>
    <property type="match status" value="1"/>
</dbReference>
<dbReference type="AlphaFoldDB" id="A0A853CW19"/>
<dbReference type="CDD" id="cd00761">
    <property type="entry name" value="Glyco_tranf_GTA_type"/>
    <property type="match status" value="1"/>
</dbReference>
<dbReference type="InterPro" id="IPR050834">
    <property type="entry name" value="Glycosyltransf_2"/>
</dbReference>
<organism evidence="2 3">
    <name type="scientific">Leifsonia shinshuensis</name>
    <dbReference type="NCBI Taxonomy" id="150026"/>
    <lineage>
        <taxon>Bacteria</taxon>
        <taxon>Bacillati</taxon>
        <taxon>Actinomycetota</taxon>
        <taxon>Actinomycetes</taxon>
        <taxon>Micrococcales</taxon>
        <taxon>Microbacteriaceae</taxon>
        <taxon>Leifsonia</taxon>
    </lineage>
</organism>
<dbReference type="InterPro" id="IPR001173">
    <property type="entry name" value="Glyco_trans_2-like"/>
</dbReference>
<dbReference type="Proteomes" id="UP000578352">
    <property type="component" value="Unassembled WGS sequence"/>
</dbReference>
<keyword evidence="2" id="KW-0808">Transferase</keyword>
<dbReference type="PANTHER" id="PTHR43685">
    <property type="entry name" value="GLYCOSYLTRANSFERASE"/>
    <property type="match status" value="1"/>
</dbReference>
<dbReference type="EMBL" id="JACCFL010000001">
    <property type="protein sequence ID" value="NYJ24638.1"/>
    <property type="molecule type" value="Genomic_DNA"/>
</dbReference>
<protein>
    <submittedName>
        <fullName evidence="2">Glycosyltransferase involved in cell wall biosynthesis</fullName>
    </submittedName>
</protein>
<dbReference type="GO" id="GO:0016740">
    <property type="term" value="F:transferase activity"/>
    <property type="evidence" value="ECO:0007669"/>
    <property type="project" value="UniProtKB-KW"/>
</dbReference>
<evidence type="ECO:0000259" key="1">
    <source>
        <dbReference type="Pfam" id="PF00535"/>
    </source>
</evidence>
<evidence type="ECO:0000313" key="2">
    <source>
        <dbReference type="EMBL" id="NYJ24638.1"/>
    </source>
</evidence>
<evidence type="ECO:0000313" key="3">
    <source>
        <dbReference type="Proteomes" id="UP000578352"/>
    </source>
</evidence>